<feature type="transmembrane region" description="Helical" evidence="7">
    <location>
        <begin position="1319"/>
        <end position="1339"/>
    </location>
</feature>
<evidence type="ECO:0000256" key="3">
    <source>
        <dbReference type="ARBA" id="ARBA00022692"/>
    </source>
</evidence>
<gene>
    <name evidence="9" type="ORF">SAMN05660830_01643</name>
</gene>
<comment type="similarity">
    <text evidence="6">Belongs to the ABC-4 integral membrane protein family.</text>
</comment>
<comment type="caution">
    <text evidence="9">The sequence shown here is derived from an EMBL/GenBank/DDBJ whole genome shotgun (WGS) entry which is preliminary data.</text>
</comment>
<dbReference type="Gene3D" id="3.40.630.10">
    <property type="entry name" value="Zn peptidases"/>
    <property type="match status" value="1"/>
</dbReference>
<keyword evidence="2" id="KW-1003">Cell membrane</keyword>
<comment type="subcellular location">
    <subcellularLocation>
        <location evidence="1">Cell membrane</location>
        <topology evidence="1">Multi-pass membrane protein</topology>
    </subcellularLocation>
</comment>
<dbReference type="GO" id="GO:0022857">
    <property type="term" value="F:transmembrane transporter activity"/>
    <property type="evidence" value="ECO:0007669"/>
    <property type="project" value="TreeGrafter"/>
</dbReference>
<evidence type="ECO:0000313" key="9">
    <source>
        <dbReference type="EMBL" id="SHJ09961.1"/>
    </source>
</evidence>
<organism evidence="9 10">
    <name type="scientific">Halodesulfovibrio aestuarii</name>
    <dbReference type="NCBI Taxonomy" id="126333"/>
    <lineage>
        <taxon>Bacteria</taxon>
        <taxon>Pseudomonadati</taxon>
        <taxon>Thermodesulfobacteriota</taxon>
        <taxon>Desulfovibrionia</taxon>
        <taxon>Desulfovibrionales</taxon>
        <taxon>Desulfovibrionaceae</taxon>
        <taxon>Halodesulfovibrio</taxon>
    </lineage>
</organism>
<feature type="transmembrane region" description="Helical" evidence="7">
    <location>
        <begin position="1392"/>
        <end position="1414"/>
    </location>
</feature>
<feature type="domain" description="ABC3 transporter permease C-terminal" evidence="8">
    <location>
        <begin position="1351"/>
        <end position="1462"/>
    </location>
</feature>
<evidence type="ECO:0000256" key="5">
    <source>
        <dbReference type="ARBA" id="ARBA00023136"/>
    </source>
</evidence>
<dbReference type="RefSeq" id="WP_020000394.1">
    <property type="nucleotide sequence ID" value="NZ_CP192219.1"/>
</dbReference>
<feature type="transmembrane region" description="Helical" evidence="7">
    <location>
        <begin position="1434"/>
        <end position="1456"/>
    </location>
</feature>
<keyword evidence="5 7" id="KW-0472">Membrane</keyword>
<name>A0A8G2FB40_9BACT</name>
<protein>
    <submittedName>
        <fullName evidence="9">ABC-type transport system, involved in lipoprotein release, permease component</fullName>
    </submittedName>
</protein>
<accession>A0A8G2FB40</accession>
<evidence type="ECO:0000256" key="2">
    <source>
        <dbReference type="ARBA" id="ARBA00022475"/>
    </source>
</evidence>
<evidence type="ECO:0000256" key="1">
    <source>
        <dbReference type="ARBA" id="ARBA00004651"/>
    </source>
</evidence>
<dbReference type="EMBL" id="FQZR01000003">
    <property type="protein sequence ID" value="SHJ09961.1"/>
    <property type="molecule type" value="Genomic_DNA"/>
</dbReference>
<keyword evidence="9" id="KW-0449">Lipoprotein</keyword>
<evidence type="ECO:0000256" key="6">
    <source>
        <dbReference type="ARBA" id="ARBA00038076"/>
    </source>
</evidence>
<sequence>MNSIFTIPPHKGSTAPNIMIFIMLCLILCTTVQTGYARKSTNSDRKFKLTTTALSLLQERFTGSQGAKEAARFIHEQLKTDFSAHKSVTTGIQSYLLPVTHFKVGTLRRTDTLHQQSITLPPLRLNAVTPSTTSEKGITGHVIYVKGGELAEFNGKDVQGAIVIMDLASGKNWINAAQLGASALIYVDEGNATPPTKALFNDKFELTPINFPRFWISREKAAEFFGDLNSLYEQTLPKDPVTKVTVSANIEWVQAEGENVWAFIPGTGTDADSKFMLVEAFYDAAAFVPEHAPGADESTSIATLLSIAEQLRKNPPKASVLLLATSGHSQSNAGMRSFASLLTQKLSDIKDSSTQLAQKASDTRDTIALLHNPELFSTPESLNIYSSRERELFRTALDSVSKTQVDLFTREVVRLRLAATGSSEDSKRIKELAAKRLELRNVVWLSSKVQAQNPVPPEELRILRNLVSLALAEQQERFADLIIRLRSADSKLLLKEAIGERTMQAGFGLYLSTHGTGVGGFTRGYLYELKASINRTSFFSPLSELVTENAKKLPNYDTLWQDSLHPTPTTPWQSYLPDLPTFDSEVLAIAGFPMISIASLHDFRPLWGTPHDVLAATDQKYALEQNQFVTSLIANIANESLPDIERGRNGLATLGGSVNLQRQGEPFPDKPAVGTLVLTYQGPSRFYAMVNTDGSFELPGLATSQQTIHKAVIEAYKLAPDTGLAVWAVDKPSTGKSNYRVKMRRNTMGTQLTMFDCAQSTLFNLLDARTLAYLYRTEIIDARTETSPLRYWYSRLDTRDSTLGTFFLEPDVPFKLTLSDTVLGKKVLLLNNTQKDPLGKGYLISKWPVIPFTEYHAAKDMWTLLIPRIKNLEEKGINNERISNLYQQAQLLLEQAEQYYQQKDWVGLMNTSRASLATASLVYNDIEGTQRDVLSGVLFYIALFVPFAYCLERLFFGFSSIYKRIIAFLGLLTVTIILVYFVHPAFQLTYSPLIVILAFFIIGLSFLVSMLIFLRFEREVKIFQEQAHNIRVTEANKSATFVAAMAIGVSNLRRRPLRTALTITTLTILTFTIMNFTSTKSIRTAGWVEFSTSAPYYGLLLKNPNWRDMPVETLQVTNDLFGQEGIIAPRVWFEIEDKTRAPFLPMKYNGKESSARALIGLAPSESDMSSLRKHLVSGSWFNESDQHSIILPEEIANQLGITHVGAIAPKITFWGIPYTVRGIIKNKALAESKDLDGEPITPIIYPNIAASDLSETEAEALNRGEDLLRYESRYEHISGARTVIIPARTLLSEGGSLKAVAIKTGKDKPDDVNHGLLNLGYRFGMLVFSGTTSGTYLYYASNFISYSGLSAILIPIGIAVLIVLNTMIGSVYERRGEIGVYTSVGLAPSHVAFLFVAESLAFAVISAVFGYLIAQTVSGFMAGTELWAGMTANYSSTAGVMAMLLIIIVVLISSIYPSRVASEIAIPDVTRAWKLPEAVGDVMRIELPFLVRSSEQAFAGGFLFEYYNGHAGISHGAFSTQDITCSFLPPDNLVEQGLIPDSVQQDTAGDACLTFDFKTWLAPFDFGVRQNVQLIMCPSESHHGFKEIHVILTREAGEKRVWQNLNKPFLHGLRKQLLVWRSIEKSARSTYERDLKTALAKKGKDIPHTAIENKGDSA</sequence>
<dbReference type="GO" id="GO:0005886">
    <property type="term" value="C:plasma membrane"/>
    <property type="evidence" value="ECO:0007669"/>
    <property type="project" value="UniProtKB-SubCell"/>
</dbReference>
<feature type="transmembrane region" description="Helical" evidence="7">
    <location>
        <begin position="1351"/>
        <end position="1372"/>
    </location>
</feature>
<evidence type="ECO:0000259" key="8">
    <source>
        <dbReference type="Pfam" id="PF02687"/>
    </source>
</evidence>
<proteinExistence type="inferred from homology"/>
<dbReference type="InterPro" id="IPR050250">
    <property type="entry name" value="Macrolide_Exporter_MacB"/>
</dbReference>
<feature type="transmembrane region" description="Helical" evidence="7">
    <location>
        <begin position="965"/>
        <end position="986"/>
    </location>
</feature>
<dbReference type="Pfam" id="PF02687">
    <property type="entry name" value="FtsX"/>
    <property type="match status" value="1"/>
</dbReference>
<dbReference type="PANTHER" id="PTHR30572">
    <property type="entry name" value="MEMBRANE COMPONENT OF TRANSPORTER-RELATED"/>
    <property type="match status" value="1"/>
</dbReference>
<evidence type="ECO:0000256" key="7">
    <source>
        <dbReference type="SAM" id="Phobius"/>
    </source>
</evidence>
<evidence type="ECO:0000256" key="4">
    <source>
        <dbReference type="ARBA" id="ARBA00022989"/>
    </source>
</evidence>
<keyword evidence="4 7" id="KW-1133">Transmembrane helix</keyword>
<dbReference type="PANTHER" id="PTHR30572:SF4">
    <property type="entry name" value="ABC TRANSPORTER PERMEASE YTRF"/>
    <property type="match status" value="1"/>
</dbReference>
<reference evidence="9 10" key="1">
    <citation type="submission" date="2016-11" db="EMBL/GenBank/DDBJ databases">
        <authorList>
            <person name="Varghese N."/>
            <person name="Submissions S."/>
        </authorList>
    </citation>
    <scope>NUCLEOTIDE SEQUENCE [LARGE SCALE GENOMIC DNA]</scope>
    <source>
        <strain evidence="9 10">DSM 17919</strain>
    </source>
</reference>
<evidence type="ECO:0000313" key="10">
    <source>
        <dbReference type="Proteomes" id="UP000184001"/>
    </source>
</evidence>
<feature type="transmembrane region" description="Helical" evidence="7">
    <location>
        <begin position="937"/>
        <end position="958"/>
    </location>
</feature>
<feature type="transmembrane region" description="Helical" evidence="7">
    <location>
        <begin position="992"/>
        <end position="1014"/>
    </location>
</feature>
<dbReference type="Gene3D" id="3.50.30.30">
    <property type="match status" value="1"/>
</dbReference>
<dbReference type="Proteomes" id="UP000184001">
    <property type="component" value="Unassembled WGS sequence"/>
</dbReference>
<dbReference type="SUPFAM" id="SSF53187">
    <property type="entry name" value="Zn-dependent exopeptidases"/>
    <property type="match status" value="1"/>
</dbReference>
<dbReference type="InterPro" id="IPR003838">
    <property type="entry name" value="ABC3_permease_C"/>
</dbReference>
<keyword evidence="3 7" id="KW-0812">Transmembrane</keyword>